<organism evidence="1">
    <name type="scientific">Woronichinia naegeliana WA131</name>
    <dbReference type="NCBI Taxonomy" id="2824559"/>
    <lineage>
        <taxon>Bacteria</taxon>
        <taxon>Bacillati</taxon>
        <taxon>Cyanobacteriota</taxon>
        <taxon>Cyanophyceae</taxon>
        <taxon>Synechococcales</taxon>
        <taxon>Coelosphaeriaceae</taxon>
        <taxon>Woronichinia</taxon>
    </lineage>
</organism>
<dbReference type="KEGG" id="wna:KA717_06015"/>
<dbReference type="EMBL" id="CP073041">
    <property type="protein sequence ID" value="UXE62350.1"/>
    <property type="molecule type" value="Genomic_DNA"/>
</dbReference>
<name>A0A977PYD1_9CYAN</name>
<dbReference type="AlphaFoldDB" id="A0A977PYD1"/>
<proteinExistence type="predicted"/>
<protein>
    <submittedName>
        <fullName evidence="1">Uncharacterized protein</fullName>
    </submittedName>
</protein>
<gene>
    <name evidence="1" type="ORF">KA717_06015</name>
</gene>
<accession>A0A977PYD1</accession>
<sequence length="48" mass="5391">MTRHTTNCVIASTTSKTIYASTTGNKVIAIINFDPPNRHLKTWVTRMV</sequence>
<dbReference type="Proteomes" id="UP001065613">
    <property type="component" value="Chromosome"/>
</dbReference>
<evidence type="ECO:0000313" key="1">
    <source>
        <dbReference type="EMBL" id="UXE62350.1"/>
    </source>
</evidence>
<reference evidence="1" key="1">
    <citation type="submission" date="2021-04" db="EMBL/GenBank/DDBJ databases">
        <title>Genome sequence of Woronichinia naegeliana from Washington state freshwater lake bloom.</title>
        <authorList>
            <person name="Dreher T.W."/>
        </authorList>
    </citation>
    <scope>NUCLEOTIDE SEQUENCE</scope>
    <source>
        <strain evidence="1">WA131</strain>
    </source>
</reference>